<dbReference type="InterPro" id="IPR042099">
    <property type="entry name" value="ANL_N_sf"/>
</dbReference>
<dbReference type="InterPro" id="IPR045851">
    <property type="entry name" value="AMP-bd_C_sf"/>
</dbReference>
<feature type="domain" description="AMP-dependent synthetase/ligase" evidence="3">
    <location>
        <begin position="58"/>
        <end position="454"/>
    </location>
</feature>
<proteinExistence type="inferred from homology"/>
<accession>A0ABQ2LG88</accession>
<evidence type="ECO:0000259" key="3">
    <source>
        <dbReference type="Pfam" id="PF00501"/>
    </source>
</evidence>
<comment type="caution">
    <text evidence="4">The sequence shown here is derived from an EMBL/GenBank/DDBJ whole genome shotgun (WGS) entry which is preliminary data.</text>
</comment>
<keyword evidence="5" id="KW-1185">Reference proteome</keyword>
<comment type="similarity">
    <text evidence="1">Belongs to the ATP-dependent AMP-binding enzyme family.</text>
</comment>
<dbReference type="CDD" id="cd05931">
    <property type="entry name" value="FAAL"/>
    <property type="match status" value="1"/>
</dbReference>
<protein>
    <submittedName>
        <fullName evidence="4">Acyl-CoA synthetase</fullName>
    </submittedName>
</protein>
<evidence type="ECO:0000313" key="5">
    <source>
        <dbReference type="Proteomes" id="UP000602381"/>
    </source>
</evidence>
<evidence type="ECO:0000256" key="1">
    <source>
        <dbReference type="ARBA" id="ARBA00006432"/>
    </source>
</evidence>
<organism evidence="4 5">
    <name type="scientific">Iodidimonas muriae</name>
    <dbReference type="NCBI Taxonomy" id="261467"/>
    <lineage>
        <taxon>Bacteria</taxon>
        <taxon>Pseudomonadati</taxon>
        <taxon>Pseudomonadota</taxon>
        <taxon>Alphaproteobacteria</taxon>
        <taxon>Iodidimonadales</taxon>
        <taxon>Iodidimonadaceae</taxon>
        <taxon>Iodidimonas</taxon>
    </lineage>
</organism>
<dbReference type="Gene3D" id="3.40.50.12780">
    <property type="entry name" value="N-terminal domain of ligase-like"/>
    <property type="match status" value="1"/>
</dbReference>
<dbReference type="Gene3D" id="3.30.300.30">
    <property type="match status" value="1"/>
</dbReference>
<evidence type="ECO:0000313" key="4">
    <source>
        <dbReference type="EMBL" id="GGO16608.1"/>
    </source>
</evidence>
<evidence type="ECO:0000256" key="2">
    <source>
        <dbReference type="ARBA" id="ARBA00022598"/>
    </source>
</evidence>
<sequence>MSLTAVKNTFDTIEPTPTQDRLPRRFGDFPTLIDALEYAAQGERGVNFYSARGVLEVSASYATLRSRAERVGRKLAGMGFDRGDRVALIAGTHLDFVVFFLGCQYASVLPVPLPLPTSFGGRDGYVSQLRLQVESCRATAMIGPDSMVEFGEEAGEGLGLKFAGTFAEFEALDCPDGTLVRPATDSLAYLQYSSGSTRFPHGIAITHKALMANCGGQGRDGVQLVDTDRCISWLPFYHDMGLVGTLLTPIANQVSVDFLATEDFARRPMQWLSLMSRNRGTITYSPTFGYDICARRVSASLLKELDLSAWRVAGIGGDMIRPDVINNFAKTFAEAGFKPTTFVPSYGLAECTLAVSFAPIGRGMEVDLVDERILSGEMMGRVEQAVPQSADLADGDVMLKTASDEGVRLREVVNCGVPLPEYELEIRDEDGVSVADREIGRIFVRGASVMSEYFNDPETTAAVLSSDGWLDTGDMGYLSAGSLFVIGRAKDMIIINGRNHWPQDIEWAAEQVDGVRSGDIAALSLPSRDHGEVPTVLVQCRVRDMAERQAFADAIKRQVMAITGVQCRIELVAPRSLPRTSSGKLSRSKARQQFLSGKITALDY</sequence>
<dbReference type="EMBL" id="BMOV01000012">
    <property type="protein sequence ID" value="GGO16608.1"/>
    <property type="molecule type" value="Genomic_DNA"/>
</dbReference>
<dbReference type="Proteomes" id="UP000602381">
    <property type="component" value="Unassembled WGS sequence"/>
</dbReference>
<dbReference type="InterPro" id="IPR000873">
    <property type="entry name" value="AMP-dep_synth/lig_dom"/>
</dbReference>
<name>A0ABQ2LG88_9PROT</name>
<dbReference type="InterPro" id="IPR040097">
    <property type="entry name" value="FAAL/FAAC"/>
</dbReference>
<dbReference type="NCBIfam" id="NF006624">
    <property type="entry name" value="PRK09192.1"/>
    <property type="match status" value="1"/>
</dbReference>
<dbReference type="PANTHER" id="PTHR22754">
    <property type="entry name" value="DISCO-INTERACTING PROTEIN 2 DIP2 -RELATED"/>
    <property type="match status" value="1"/>
</dbReference>
<dbReference type="SUPFAM" id="SSF56801">
    <property type="entry name" value="Acetyl-CoA synthetase-like"/>
    <property type="match status" value="1"/>
</dbReference>
<keyword evidence="2" id="KW-0436">Ligase</keyword>
<reference evidence="5" key="1">
    <citation type="journal article" date="2019" name="Int. J. Syst. Evol. Microbiol.">
        <title>The Global Catalogue of Microorganisms (GCM) 10K type strain sequencing project: providing services to taxonomists for standard genome sequencing and annotation.</title>
        <authorList>
            <consortium name="The Broad Institute Genomics Platform"/>
            <consortium name="The Broad Institute Genome Sequencing Center for Infectious Disease"/>
            <person name="Wu L."/>
            <person name="Ma J."/>
        </authorList>
    </citation>
    <scope>NUCLEOTIDE SEQUENCE [LARGE SCALE GENOMIC DNA]</scope>
    <source>
        <strain evidence="5">JCM 17843</strain>
    </source>
</reference>
<dbReference type="Pfam" id="PF00501">
    <property type="entry name" value="AMP-binding"/>
    <property type="match status" value="1"/>
</dbReference>
<gene>
    <name evidence="4" type="ORF">GCM10007972_25870</name>
</gene>
<dbReference type="PANTHER" id="PTHR22754:SF32">
    <property type="entry name" value="DISCO-INTERACTING PROTEIN 2"/>
    <property type="match status" value="1"/>
</dbReference>